<feature type="active site" evidence="11">
    <location>
        <position position="411"/>
    </location>
</feature>
<dbReference type="GO" id="GO:0004197">
    <property type="term" value="F:cysteine-type endopeptidase activity"/>
    <property type="evidence" value="ECO:0007669"/>
    <property type="project" value="UniProtKB-EC"/>
</dbReference>
<evidence type="ECO:0000256" key="11">
    <source>
        <dbReference type="PIRSR" id="PIRSR005700-1"/>
    </source>
</evidence>
<dbReference type="GO" id="GO:0006508">
    <property type="term" value="P:proteolysis"/>
    <property type="evidence" value="ECO:0007669"/>
    <property type="project" value="UniProtKB-KW"/>
</dbReference>
<dbReference type="FunCoup" id="A7TQN9">
    <property type="interactions" value="752"/>
</dbReference>
<comment type="subcellular location">
    <subcellularLocation>
        <location evidence="10">Mitochondrion</location>
    </subcellularLocation>
    <subcellularLocation>
        <location evidence="10">Cytoplasm</location>
    </subcellularLocation>
</comment>
<dbReference type="OrthoDB" id="2666448at2759"/>
<dbReference type="HOGENOM" id="CLU_038600_0_1_1"/>
<dbReference type="Pfam" id="PF03051">
    <property type="entry name" value="Peptidase_C1_2"/>
    <property type="match status" value="1"/>
</dbReference>
<name>A7TQN9_VANPO</name>
<dbReference type="CDD" id="cd00585">
    <property type="entry name" value="Peptidase_C1B"/>
    <property type="match status" value="1"/>
</dbReference>
<dbReference type="EC" id="3.4.22.40" evidence="2 10"/>
<comment type="similarity">
    <text evidence="10">Belongs to the peptidase C1 family.</text>
</comment>
<dbReference type="Gene3D" id="3.90.70.10">
    <property type="entry name" value="Cysteine proteinases"/>
    <property type="match status" value="1"/>
</dbReference>
<evidence type="ECO:0000256" key="4">
    <source>
        <dbReference type="ARBA" id="ARBA00022670"/>
    </source>
</evidence>
<dbReference type="STRING" id="436907.A7TQN9"/>
<dbReference type="SUPFAM" id="SSF54001">
    <property type="entry name" value="Cysteine proteinases"/>
    <property type="match status" value="1"/>
</dbReference>
<protein>
    <recommendedName>
        <fullName evidence="3 10">Cysteine proteinase 1, mitochondrial</fullName>
        <ecNumber evidence="2 10">3.4.22.40</ecNumber>
    </recommendedName>
</protein>
<evidence type="ECO:0000256" key="9">
    <source>
        <dbReference type="ARBA" id="ARBA00026080"/>
    </source>
</evidence>
<evidence type="ECO:0000313" key="12">
    <source>
        <dbReference type="EMBL" id="EDO15420.1"/>
    </source>
</evidence>
<feature type="active site" evidence="11">
    <location>
        <position position="434"/>
    </location>
</feature>
<sequence length="495" mass="57099">MSIAATMLRIFKDPRPIVIKKSFERSCNLVISHYTSRRTLSNSRMPSSSSLEFNSLSNWDKENTKSLNHQLASTVLKNFNADDALLDKTRLLSQDIRIFNTAIETDGTPVTNQRASGRCWLFAATNELRLNVVKELNLKEFELSQSYLFFYDKLEKANYYLDQIIDTYKEDVDSRLVQYLLTAPTQDGGQYSMFLNLVKKYGLIPKDVYNDLAYSTTASRKLNALLTTKLREFAENLRDELKKGNDISSLRESYQKEIFKIMTLFLDFPPVNPNEKFSWTYLDKDKKAHTLEVTPLEFAKSYCKMDCSKPVSLINDPRHPYGNLIKIDRLGNVLGGDDVYYLNVDNDTLSKLVVQSLKQNKPVFFGSHTPKYMEKKFGIMDVDLWNYKSIGYELNQSKASRIRYNESLMTHAMLITGAHVDETTNKPVRYRVENSWGKDSGKDGLYVMTQKYFEEYSFQIVVDIDSLPKDLSDKFINKEEPIVLPIWDPMGALAE</sequence>
<evidence type="ECO:0000256" key="5">
    <source>
        <dbReference type="ARBA" id="ARBA00022801"/>
    </source>
</evidence>
<comment type="subunit">
    <text evidence="9">Homohexamer. Binds to nucleic acids. Binds single-stranded DNA and RNA with higher affinity than double-stranded DNA.</text>
</comment>
<keyword evidence="10" id="KW-0496">Mitochondrion</keyword>
<dbReference type="OMA" id="DDGGWWQ"/>
<proteinExistence type="inferred from homology"/>
<dbReference type="InParanoid" id="A7TQN9"/>
<dbReference type="InterPro" id="IPR004134">
    <property type="entry name" value="Peptidase_C1B"/>
</dbReference>
<dbReference type="PANTHER" id="PTHR10363">
    <property type="entry name" value="BLEOMYCIN HYDROLASE"/>
    <property type="match status" value="1"/>
</dbReference>
<evidence type="ECO:0000313" key="13">
    <source>
        <dbReference type="Proteomes" id="UP000000267"/>
    </source>
</evidence>
<dbReference type="PhylomeDB" id="A7TQN9"/>
<organism evidence="13">
    <name type="scientific">Vanderwaltozyma polyspora (strain ATCC 22028 / DSM 70294 / BCRC 21397 / CBS 2163 / NBRC 10782 / NRRL Y-8283 / UCD 57-17)</name>
    <name type="common">Kluyveromyces polysporus</name>
    <dbReference type="NCBI Taxonomy" id="436907"/>
    <lineage>
        <taxon>Eukaryota</taxon>
        <taxon>Fungi</taxon>
        <taxon>Dikarya</taxon>
        <taxon>Ascomycota</taxon>
        <taxon>Saccharomycotina</taxon>
        <taxon>Saccharomycetes</taxon>
        <taxon>Saccharomycetales</taxon>
        <taxon>Saccharomycetaceae</taxon>
        <taxon>Vanderwaltozyma</taxon>
    </lineage>
</organism>
<dbReference type="EMBL" id="DS480461">
    <property type="protein sequence ID" value="EDO15420.1"/>
    <property type="molecule type" value="Genomic_DNA"/>
</dbReference>
<accession>A7TQN9</accession>
<reference evidence="12 13" key="1">
    <citation type="journal article" date="2007" name="Proc. Natl. Acad. Sci. U.S.A.">
        <title>Independent sorting-out of thousands of duplicated gene pairs in two yeast species descended from a whole-genome duplication.</title>
        <authorList>
            <person name="Scannell D.R."/>
            <person name="Frank A.C."/>
            <person name="Conant G.C."/>
            <person name="Byrne K.P."/>
            <person name="Woolfit M."/>
            <person name="Wolfe K.H."/>
        </authorList>
    </citation>
    <scope>NUCLEOTIDE SEQUENCE [LARGE SCALE GENOMIC DNA]</scope>
    <source>
        <strain evidence="13">ATCC 22028 / DSM 70294 / BCRC 21397 / CBS 2163 / NBRC 10782 / NRRL Y-8283 / UCD 57-17</strain>
    </source>
</reference>
<keyword evidence="5 10" id="KW-0378">Hydrolase</keyword>
<dbReference type="GO" id="GO:0070005">
    <property type="term" value="F:cysteine-type aminopeptidase activity"/>
    <property type="evidence" value="ECO:0007669"/>
    <property type="project" value="InterPro"/>
</dbReference>
<keyword evidence="4 10" id="KW-0645">Protease</keyword>
<comment type="function">
    <text evidence="8">The normal physiological role of the enzyme is unknown, but it is not essential for the viability of yeast cells. Has aminopeptidase activity, shortening substrate peptides sequentially by 1 amino acid. Has bleomycin hydrolase activity, which can protect the cell from the toxic effects of bleomycin. Has homocysteine-thiolactonase activity, protecting the cell against homocysteine toxicity. Acts as a repressor in the GAL4 regulatory system, but this does not require either the peptidase or nucleic acid-binding activities.</text>
</comment>
<dbReference type="KEGG" id="vpo:Kpol_1015p10"/>
<keyword evidence="13" id="KW-1185">Reference proteome</keyword>
<dbReference type="AlphaFoldDB" id="A7TQN9"/>
<evidence type="ECO:0000256" key="8">
    <source>
        <dbReference type="ARBA" id="ARBA00025347"/>
    </source>
</evidence>
<dbReference type="PROSITE" id="PS00139">
    <property type="entry name" value="THIOL_PROTEASE_CYS"/>
    <property type="match status" value="1"/>
</dbReference>
<dbReference type="GO" id="GO:0043418">
    <property type="term" value="P:homocysteine catabolic process"/>
    <property type="evidence" value="ECO:0007669"/>
    <property type="project" value="TreeGrafter"/>
</dbReference>
<dbReference type="GO" id="GO:0005739">
    <property type="term" value="C:mitochondrion"/>
    <property type="evidence" value="ECO:0007669"/>
    <property type="project" value="UniProtKB-SubCell"/>
</dbReference>
<comment type="catalytic activity">
    <reaction evidence="1 10">
        <text>Inactivates bleomycin B2 (a cytotoxic glycometallopeptide) by hydrolysis of a carboxyamide bond of beta-aminoalanine, but also shows general aminopeptidase activity. The specificity varies somewhat with source, but amino acid arylamides of Met, Leu and Ala are preferred.</text>
        <dbReference type="EC" id="3.4.22.40"/>
    </reaction>
</comment>
<keyword evidence="6 10" id="KW-0788">Thiol protease</keyword>
<dbReference type="FunFam" id="3.90.70.10:FF:000091">
    <property type="entry name" value="Aminopeptidase C"/>
    <property type="match status" value="1"/>
</dbReference>
<evidence type="ECO:0000256" key="10">
    <source>
        <dbReference type="PIRNR" id="PIRNR005700"/>
    </source>
</evidence>
<comment type="function">
    <text evidence="10">Has aminopeptidase activity, shortening substrate peptides sequentially by 1 amino acid. Has bleomycin hydrolase activity, which can protect the cell from the toxic effects of bleomycin. Has homocysteine-thiolactonase activity, protecting the cell against homocysteine toxicity.</text>
</comment>
<dbReference type="MEROPS" id="C01.085"/>
<dbReference type="eggNOG" id="KOG4128">
    <property type="taxonomic scope" value="Eukaryota"/>
</dbReference>
<evidence type="ECO:0000256" key="7">
    <source>
        <dbReference type="ARBA" id="ARBA00022946"/>
    </source>
</evidence>
<evidence type="ECO:0000256" key="2">
    <source>
        <dbReference type="ARBA" id="ARBA00012465"/>
    </source>
</evidence>
<feature type="active site" evidence="11">
    <location>
        <position position="119"/>
    </location>
</feature>
<gene>
    <name evidence="12" type="ORF">Kpol_1015p10</name>
</gene>
<dbReference type="PIRSF" id="PIRSF005700">
    <property type="entry name" value="PepC"/>
    <property type="match status" value="1"/>
</dbReference>
<keyword evidence="10" id="KW-0963">Cytoplasm</keyword>
<evidence type="ECO:0000256" key="6">
    <source>
        <dbReference type="ARBA" id="ARBA00022807"/>
    </source>
</evidence>
<evidence type="ECO:0000256" key="3">
    <source>
        <dbReference type="ARBA" id="ARBA00016900"/>
    </source>
</evidence>
<dbReference type="GO" id="GO:0009636">
    <property type="term" value="P:response to toxic substance"/>
    <property type="evidence" value="ECO:0007669"/>
    <property type="project" value="TreeGrafter"/>
</dbReference>
<dbReference type="InterPro" id="IPR038765">
    <property type="entry name" value="Papain-like_cys_pep_sf"/>
</dbReference>
<dbReference type="PANTHER" id="PTHR10363:SF2">
    <property type="entry name" value="BLEOMYCIN HYDROLASE"/>
    <property type="match status" value="1"/>
</dbReference>
<dbReference type="GeneID" id="5543495"/>
<dbReference type="Proteomes" id="UP000000267">
    <property type="component" value="Unassembled WGS sequence"/>
</dbReference>
<dbReference type="RefSeq" id="XP_001643278.1">
    <property type="nucleotide sequence ID" value="XM_001643228.1"/>
</dbReference>
<dbReference type="InterPro" id="IPR000169">
    <property type="entry name" value="Pept_cys_AS"/>
</dbReference>
<keyword evidence="7" id="KW-0809">Transit peptide</keyword>
<evidence type="ECO:0000256" key="1">
    <source>
        <dbReference type="ARBA" id="ARBA00000423"/>
    </source>
</evidence>